<accession>A0A1I5VK38</accession>
<protein>
    <submittedName>
        <fullName evidence="2">Uncharacterized protein, RmlC-like cupin domain</fullName>
    </submittedName>
</protein>
<dbReference type="InterPro" id="IPR011051">
    <property type="entry name" value="RmlC_Cupin_sf"/>
</dbReference>
<dbReference type="Gene3D" id="2.60.120.10">
    <property type="entry name" value="Jelly Rolls"/>
    <property type="match status" value="1"/>
</dbReference>
<feature type="compositionally biased region" description="Low complexity" evidence="1">
    <location>
        <begin position="157"/>
        <end position="168"/>
    </location>
</feature>
<evidence type="ECO:0000256" key="1">
    <source>
        <dbReference type="SAM" id="MobiDB-lite"/>
    </source>
</evidence>
<dbReference type="SUPFAM" id="SSF51182">
    <property type="entry name" value="RmlC-like cupins"/>
    <property type="match status" value="1"/>
</dbReference>
<organism evidence="2 3">
    <name type="scientific">Amycolatopsis rubida</name>
    <dbReference type="NCBI Taxonomy" id="112413"/>
    <lineage>
        <taxon>Bacteria</taxon>
        <taxon>Bacillati</taxon>
        <taxon>Actinomycetota</taxon>
        <taxon>Actinomycetes</taxon>
        <taxon>Pseudonocardiales</taxon>
        <taxon>Pseudonocardiaceae</taxon>
        <taxon>Amycolatopsis</taxon>
    </lineage>
</organism>
<dbReference type="EMBL" id="FOWC01000008">
    <property type="protein sequence ID" value="SFQ07948.1"/>
    <property type="molecule type" value="Genomic_DNA"/>
</dbReference>
<dbReference type="InterPro" id="IPR014710">
    <property type="entry name" value="RmlC-like_jellyroll"/>
</dbReference>
<dbReference type="AlphaFoldDB" id="A0A1I5VK38"/>
<evidence type="ECO:0000313" key="3">
    <source>
        <dbReference type="Proteomes" id="UP000199137"/>
    </source>
</evidence>
<evidence type="ECO:0000313" key="2">
    <source>
        <dbReference type="EMBL" id="SFQ07948.1"/>
    </source>
</evidence>
<sequence length="182" mass="19183">MRPCLLESATDRLAKSREITSRFGTRPGTIPVAAEETLIARSKRGIARLDIVPTRSCSFSLPDKESAHNDRSSPYPVSAHILVPDAGPQGPAITTGVRGSRSLGVGYVAMNPRLRTHAHRDRASDIVVTVVSGTAATVYGEELQHNAGDSMLIPAGTPRSTSPARSPTPSKPAPTPISTVPT</sequence>
<reference evidence="2 3" key="1">
    <citation type="submission" date="2016-10" db="EMBL/GenBank/DDBJ databases">
        <authorList>
            <person name="de Groot N.N."/>
        </authorList>
    </citation>
    <scope>NUCLEOTIDE SEQUENCE [LARGE SCALE GENOMIC DNA]</scope>
    <source>
        <strain evidence="2 3">DSM 44637</strain>
    </source>
</reference>
<name>A0A1I5VK38_9PSEU</name>
<feature type="region of interest" description="Disordered" evidence="1">
    <location>
        <begin position="147"/>
        <end position="182"/>
    </location>
</feature>
<gene>
    <name evidence="2" type="ORF">SAMN05421854_108393</name>
</gene>
<proteinExistence type="predicted"/>
<dbReference type="Proteomes" id="UP000199137">
    <property type="component" value="Unassembled WGS sequence"/>
</dbReference>